<dbReference type="PROSITE" id="PS00191">
    <property type="entry name" value="CYTOCHROME_B5_1"/>
    <property type="match status" value="1"/>
</dbReference>
<evidence type="ECO:0000256" key="1">
    <source>
        <dbReference type="SAM" id="Phobius"/>
    </source>
</evidence>
<proteinExistence type="predicted"/>
<evidence type="ECO:0000313" key="3">
    <source>
        <dbReference type="EMBL" id="MBA2113476.1"/>
    </source>
</evidence>
<dbReference type="InterPro" id="IPR012902">
    <property type="entry name" value="N_methyl_site"/>
</dbReference>
<dbReference type="Gene3D" id="3.30.700.10">
    <property type="entry name" value="Glycoprotein, Type 4 Pilin"/>
    <property type="match status" value="1"/>
</dbReference>
<dbReference type="EMBL" id="JABRWO010000001">
    <property type="protein sequence ID" value="MBA2113476.1"/>
    <property type="molecule type" value="Genomic_DNA"/>
</dbReference>
<reference evidence="3 4" key="1">
    <citation type="submission" date="2020-05" db="EMBL/GenBank/DDBJ databases">
        <title>Bremerella alba sp. nov., a novel planctomycete isolated from the surface of the macroalga Fucus spiralis.</title>
        <authorList>
            <person name="Godinho O."/>
            <person name="Botelho R."/>
            <person name="Albuquerque L."/>
            <person name="Wiegand S."/>
            <person name="Da Costa M.S."/>
            <person name="Lobo-Da-Cunha A."/>
            <person name="Jogler C."/>
            <person name="Lage O.M."/>
        </authorList>
    </citation>
    <scope>NUCLEOTIDE SEQUENCE [LARGE SCALE GENOMIC DNA]</scope>
    <source>
        <strain evidence="3 4">FF15</strain>
    </source>
</reference>
<name>A0A7V8V244_9BACT</name>
<keyword evidence="1" id="KW-0812">Transmembrane</keyword>
<gene>
    <name evidence="3" type="ORF">HOV93_06250</name>
</gene>
<dbReference type="SUPFAM" id="SSF54523">
    <property type="entry name" value="Pili subunits"/>
    <property type="match status" value="1"/>
</dbReference>
<keyword evidence="1" id="KW-0472">Membrane</keyword>
<dbReference type="RefSeq" id="WP_207394945.1">
    <property type="nucleotide sequence ID" value="NZ_JABRWO010000001.1"/>
</dbReference>
<dbReference type="InterPro" id="IPR027558">
    <property type="entry name" value="Pre_pil_HX9DG_C"/>
</dbReference>
<dbReference type="NCBIfam" id="TIGR04294">
    <property type="entry name" value="pre_pil_HX9DG"/>
    <property type="match status" value="1"/>
</dbReference>
<dbReference type="AlphaFoldDB" id="A0A7V8V244"/>
<dbReference type="NCBIfam" id="TIGR02532">
    <property type="entry name" value="IV_pilin_GFxxxE"/>
    <property type="match status" value="1"/>
</dbReference>
<dbReference type="InterPro" id="IPR011453">
    <property type="entry name" value="DUF1559"/>
</dbReference>
<protein>
    <recommendedName>
        <fullName evidence="2">DUF1559 domain-containing protein</fullName>
    </recommendedName>
</protein>
<dbReference type="Pfam" id="PF07963">
    <property type="entry name" value="N_methyl"/>
    <property type="match status" value="1"/>
</dbReference>
<comment type="caution">
    <text evidence="3">The sequence shown here is derived from an EMBL/GenBank/DDBJ whole genome shotgun (WGS) entry which is preliminary data.</text>
</comment>
<accession>A0A7V8V244</accession>
<dbReference type="PANTHER" id="PTHR30093">
    <property type="entry name" value="GENERAL SECRETION PATHWAY PROTEIN G"/>
    <property type="match status" value="1"/>
</dbReference>
<dbReference type="Proteomes" id="UP000551616">
    <property type="component" value="Unassembled WGS sequence"/>
</dbReference>
<dbReference type="InterPro" id="IPR045584">
    <property type="entry name" value="Pilin-like"/>
</dbReference>
<dbReference type="PROSITE" id="PS00409">
    <property type="entry name" value="PROKAR_NTER_METHYL"/>
    <property type="match status" value="1"/>
</dbReference>
<evidence type="ECO:0000313" key="4">
    <source>
        <dbReference type="Proteomes" id="UP000551616"/>
    </source>
</evidence>
<dbReference type="PANTHER" id="PTHR30093:SF2">
    <property type="entry name" value="TYPE II SECRETION SYSTEM PROTEIN H"/>
    <property type="match status" value="1"/>
</dbReference>
<dbReference type="Pfam" id="PF07596">
    <property type="entry name" value="SBP_bac_10"/>
    <property type="match status" value="1"/>
</dbReference>
<organism evidence="3 4">
    <name type="scientific">Bremerella alba</name>
    <dbReference type="NCBI Taxonomy" id="980252"/>
    <lineage>
        <taxon>Bacteria</taxon>
        <taxon>Pseudomonadati</taxon>
        <taxon>Planctomycetota</taxon>
        <taxon>Planctomycetia</taxon>
        <taxon>Pirellulales</taxon>
        <taxon>Pirellulaceae</taxon>
        <taxon>Bremerella</taxon>
    </lineage>
</organism>
<dbReference type="InterPro" id="IPR018506">
    <property type="entry name" value="Cyt_B5_heme-BS"/>
</dbReference>
<keyword evidence="1" id="KW-1133">Transmembrane helix</keyword>
<sequence>MTNSSLRQRGFTLVELLVVIAIIGVLIALLLPAVQQAREAARRMQCSNHLKQLGLSLHNYHDTHGCFPISSHLSPTNRKPASWLVRVMPFMDQAAAFSQLTFDDTDFAGANVDRNWQITQNLYMESVRCPSNPMPAMWTQDVPQATQDLGAPSETAEYQIADYTGVAGDYNGSTPSFWNGYRGRKDYCGIFVALDDFNTNTCSFRDVTDGTSNTLAIGEQSDYFRYLDGNGEVQQADHRSWINEAGLFCGGGGGTKSQSRSYWKGVSSLRAGINVLAPGVNNPFGVGLFYTRARHHTPFVSAHPGGAMFAMADGSVRFVSEHIVFETLEHMADRSDGEVLGEF</sequence>
<evidence type="ECO:0000259" key="2">
    <source>
        <dbReference type="Pfam" id="PF07596"/>
    </source>
</evidence>
<keyword evidence="4" id="KW-1185">Reference proteome</keyword>
<feature type="transmembrane region" description="Helical" evidence="1">
    <location>
        <begin position="12"/>
        <end position="34"/>
    </location>
</feature>
<feature type="domain" description="DUF1559" evidence="2">
    <location>
        <begin position="35"/>
        <end position="323"/>
    </location>
</feature>
<dbReference type="GO" id="GO:0020037">
    <property type="term" value="F:heme binding"/>
    <property type="evidence" value="ECO:0007669"/>
    <property type="project" value="InterPro"/>
</dbReference>